<name>A0A506ULC9_9PROT</name>
<dbReference type="RefSeq" id="WP_165600789.1">
    <property type="nucleotide sequence ID" value="NZ_SORZ01000002.1"/>
</dbReference>
<dbReference type="EMBL" id="SORZ01000002">
    <property type="protein sequence ID" value="TPW34130.1"/>
    <property type="molecule type" value="Genomic_DNA"/>
</dbReference>
<dbReference type="PANTHER" id="PTHR46558:SF4">
    <property type="entry name" value="DNA-BIDING PHAGE PROTEIN"/>
    <property type="match status" value="1"/>
</dbReference>
<sequence>MEKKSSIDASIGQKIRQLRNEHRVTQEKLGEVLGVSFQQVQKYERGVNRISAGKLYHIARLFSVPVSHFFRPEEGFREEHPAPEPSAETRDESLMREGGPSPAESAAKSRISSAEADEVLVAYCAIDNRELRAQLRALLKSLATLGNGPGSTAR</sequence>
<accession>A0A506ULC9</accession>
<dbReference type="PROSITE" id="PS50943">
    <property type="entry name" value="HTH_CROC1"/>
    <property type="match status" value="1"/>
</dbReference>
<keyword evidence="5" id="KW-1185">Reference proteome</keyword>
<dbReference type="PANTHER" id="PTHR46558">
    <property type="entry name" value="TRACRIPTIONAL REGULATORY PROTEIN-RELATED-RELATED"/>
    <property type="match status" value="1"/>
</dbReference>
<feature type="region of interest" description="Disordered" evidence="2">
    <location>
        <begin position="74"/>
        <end position="112"/>
    </location>
</feature>
<comment type="caution">
    <text evidence="4">The sequence shown here is derived from an EMBL/GenBank/DDBJ whole genome shotgun (WGS) entry which is preliminary data.</text>
</comment>
<dbReference type="Gene3D" id="1.10.260.40">
    <property type="entry name" value="lambda repressor-like DNA-binding domains"/>
    <property type="match status" value="1"/>
</dbReference>
<dbReference type="AlphaFoldDB" id="A0A506ULC9"/>
<evidence type="ECO:0000256" key="1">
    <source>
        <dbReference type="ARBA" id="ARBA00023125"/>
    </source>
</evidence>
<protein>
    <submittedName>
        <fullName evidence="4">XRE family transcriptional regulator</fullName>
    </submittedName>
</protein>
<evidence type="ECO:0000313" key="5">
    <source>
        <dbReference type="Proteomes" id="UP000315037"/>
    </source>
</evidence>
<proteinExistence type="predicted"/>
<gene>
    <name evidence="4" type="ORF">E3202_06270</name>
</gene>
<feature type="compositionally biased region" description="Basic and acidic residues" evidence="2">
    <location>
        <begin position="74"/>
        <end position="95"/>
    </location>
</feature>
<organism evidence="4 5">
    <name type="scientific">Oecophyllibacter saccharovorans</name>
    <dbReference type="NCBI Taxonomy" id="2558360"/>
    <lineage>
        <taxon>Bacteria</taxon>
        <taxon>Pseudomonadati</taxon>
        <taxon>Pseudomonadota</taxon>
        <taxon>Alphaproteobacteria</taxon>
        <taxon>Acetobacterales</taxon>
        <taxon>Acetobacteraceae</taxon>
        <taxon>Oecophyllibacter</taxon>
    </lineage>
</organism>
<reference evidence="4 5" key="1">
    <citation type="submission" date="2019-03" db="EMBL/GenBank/DDBJ databases">
        <title>The complete genome sequence of Neokomagataea sp. Jb2 NBRC113641.</title>
        <authorList>
            <person name="Chua K.-O."/>
            <person name="Chan K.-G."/>
            <person name="See-Too W.-S."/>
        </authorList>
    </citation>
    <scope>NUCLEOTIDE SEQUENCE [LARGE SCALE GENOMIC DNA]</scope>
    <source>
        <strain evidence="4 5">Jb2</strain>
    </source>
</reference>
<dbReference type="SUPFAM" id="SSF47413">
    <property type="entry name" value="lambda repressor-like DNA-binding domains"/>
    <property type="match status" value="1"/>
</dbReference>
<evidence type="ECO:0000313" key="4">
    <source>
        <dbReference type="EMBL" id="TPW34130.1"/>
    </source>
</evidence>
<evidence type="ECO:0000256" key="2">
    <source>
        <dbReference type="SAM" id="MobiDB-lite"/>
    </source>
</evidence>
<dbReference type="Pfam" id="PF01381">
    <property type="entry name" value="HTH_3"/>
    <property type="match status" value="1"/>
</dbReference>
<dbReference type="InterPro" id="IPR001387">
    <property type="entry name" value="Cro/C1-type_HTH"/>
</dbReference>
<dbReference type="Proteomes" id="UP000315037">
    <property type="component" value="Unassembled WGS sequence"/>
</dbReference>
<dbReference type="InterPro" id="IPR010982">
    <property type="entry name" value="Lambda_DNA-bd_dom_sf"/>
</dbReference>
<keyword evidence="1" id="KW-0238">DNA-binding</keyword>
<feature type="domain" description="HTH cro/C1-type" evidence="3">
    <location>
        <begin position="15"/>
        <end position="69"/>
    </location>
</feature>
<dbReference type="GO" id="GO:0003677">
    <property type="term" value="F:DNA binding"/>
    <property type="evidence" value="ECO:0007669"/>
    <property type="project" value="UniProtKB-KW"/>
</dbReference>
<dbReference type="SMART" id="SM00530">
    <property type="entry name" value="HTH_XRE"/>
    <property type="match status" value="1"/>
</dbReference>
<dbReference type="CDD" id="cd00093">
    <property type="entry name" value="HTH_XRE"/>
    <property type="match status" value="1"/>
</dbReference>
<evidence type="ECO:0000259" key="3">
    <source>
        <dbReference type="PROSITE" id="PS50943"/>
    </source>
</evidence>